<dbReference type="EMBL" id="VSWD01000010">
    <property type="protein sequence ID" value="KAK3089143.1"/>
    <property type="molecule type" value="Genomic_DNA"/>
</dbReference>
<dbReference type="PANTHER" id="PTHR32026">
    <property type="entry name" value="METHYLTRANSFERASE-LIKE PROTEIN 24"/>
    <property type="match status" value="1"/>
</dbReference>
<evidence type="ECO:0000313" key="1">
    <source>
        <dbReference type="EMBL" id="KAK3089143.1"/>
    </source>
</evidence>
<comment type="caution">
    <text evidence="1">The sequence shown here is derived from an EMBL/GenBank/DDBJ whole genome shotgun (WGS) entry which is preliminary data.</text>
</comment>
<proteinExistence type="predicted"/>
<name>A0AA89BVN6_PINIB</name>
<protein>
    <recommendedName>
        <fullName evidence="3">Methyltransferase domain-containing protein</fullName>
    </recommendedName>
</protein>
<dbReference type="AlphaFoldDB" id="A0AA89BVN6"/>
<dbReference type="InterPro" id="IPR026913">
    <property type="entry name" value="METTL24"/>
</dbReference>
<dbReference type="Proteomes" id="UP001186944">
    <property type="component" value="Unassembled WGS sequence"/>
</dbReference>
<evidence type="ECO:0008006" key="3">
    <source>
        <dbReference type="Google" id="ProtNLM"/>
    </source>
</evidence>
<reference evidence="1" key="1">
    <citation type="submission" date="2019-08" db="EMBL/GenBank/DDBJ databases">
        <title>The improved chromosome-level genome for the pearl oyster Pinctada fucata martensii using PacBio sequencing and Hi-C.</title>
        <authorList>
            <person name="Zheng Z."/>
        </authorList>
    </citation>
    <scope>NUCLEOTIDE SEQUENCE</scope>
    <source>
        <strain evidence="1">ZZ-2019</strain>
        <tissue evidence="1">Adductor muscle</tissue>
    </source>
</reference>
<organism evidence="1 2">
    <name type="scientific">Pinctada imbricata</name>
    <name type="common">Atlantic pearl-oyster</name>
    <name type="synonym">Pinctada martensii</name>
    <dbReference type="NCBI Taxonomy" id="66713"/>
    <lineage>
        <taxon>Eukaryota</taxon>
        <taxon>Metazoa</taxon>
        <taxon>Spiralia</taxon>
        <taxon>Lophotrochozoa</taxon>
        <taxon>Mollusca</taxon>
        <taxon>Bivalvia</taxon>
        <taxon>Autobranchia</taxon>
        <taxon>Pteriomorphia</taxon>
        <taxon>Pterioida</taxon>
        <taxon>Pterioidea</taxon>
        <taxon>Pteriidae</taxon>
        <taxon>Pinctada</taxon>
    </lineage>
</organism>
<gene>
    <name evidence="1" type="ORF">FSP39_001221</name>
</gene>
<accession>A0AA89BVN6</accession>
<sequence length="178" mass="20527">MGNLDDGGWDICDDLAYRPGKNCLVYSFGFDDAIVKKYGCEVHSFDPSSRDIVQVKVLSTDDDNDDDNDNDDDARRTIDILKIDIEEWEWLALPEMIKSGVMSQIRQFDVELHITLKIEPNKNKYFLGLSTLKDLYDIGFRIFWTHRNVSCKFNSRVGSVTRCGCHEVSFINVNYKPK</sequence>
<evidence type="ECO:0000313" key="2">
    <source>
        <dbReference type="Proteomes" id="UP001186944"/>
    </source>
</evidence>
<keyword evidence="2" id="KW-1185">Reference proteome</keyword>
<dbReference type="PANTHER" id="PTHR32026:SF10">
    <property type="entry name" value="METHYLTRANSFERASE-LIKE PROTEIN 24-RELATED"/>
    <property type="match status" value="1"/>
</dbReference>